<name>A0ABX1PE01_9CYAN</name>
<dbReference type="Proteomes" id="UP000718564">
    <property type="component" value="Unassembled WGS sequence"/>
</dbReference>
<sequence>MRSQQIIRHSDILNTKVITRNNGEQLGVVSQLWVDIEQRQVMAVSLLDNLIAFIGAPRYIYFDNINQIGEVILVDNKNVIEDIDVEGYSNLINCEIITETGEILGRIQSFKFHRETGKIYSIVIAFLRLPYIPDQFLSTYELSVDEIVSTGSNRLIVFEGAEERLTQLTVGLLERLGISTPPWERNKKGMVTHKLWKNDKWDSENDDTGGSGPIPSPRRPKPGPRPNDTAEQLSIGTPWERNKKG</sequence>
<dbReference type="EMBL" id="QMEB01000177">
    <property type="protein sequence ID" value="NMG21617.1"/>
    <property type="molecule type" value="Genomic_DNA"/>
</dbReference>
<dbReference type="PANTHER" id="PTHR36740">
    <property type="entry name" value="PRC DOMAIN-CONTAINING PROTEIN"/>
    <property type="match status" value="1"/>
</dbReference>
<feature type="region of interest" description="Disordered" evidence="1">
    <location>
        <begin position="199"/>
        <end position="245"/>
    </location>
</feature>
<dbReference type="PANTHER" id="PTHR36740:SF1">
    <property type="entry name" value="PRC-BARREL DOMAIN-CONTAINING PROTEIN"/>
    <property type="match status" value="1"/>
</dbReference>
<dbReference type="InterPro" id="IPR027275">
    <property type="entry name" value="PRC-brl_dom"/>
</dbReference>
<evidence type="ECO:0000259" key="2">
    <source>
        <dbReference type="Pfam" id="PF05239"/>
    </source>
</evidence>
<comment type="caution">
    <text evidence="3">The sequence shown here is derived from an EMBL/GenBank/DDBJ whole genome shotgun (WGS) entry which is preliminary data.</text>
</comment>
<evidence type="ECO:0000313" key="4">
    <source>
        <dbReference type="Proteomes" id="UP000718564"/>
    </source>
</evidence>
<dbReference type="SUPFAM" id="SSF50346">
    <property type="entry name" value="PRC-barrel domain"/>
    <property type="match status" value="2"/>
</dbReference>
<proteinExistence type="predicted"/>
<accession>A0ABX1PE01</accession>
<evidence type="ECO:0000313" key="3">
    <source>
        <dbReference type="EMBL" id="NMG21617.1"/>
    </source>
</evidence>
<feature type="domain" description="PRC-barrel" evidence="2">
    <location>
        <begin position="84"/>
        <end position="163"/>
    </location>
</feature>
<feature type="domain" description="PRC-barrel" evidence="2">
    <location>
        <begin position="7"/>
        <end position="76"/>
    </location>
</feature>
<dbReference type="Gene3D" id="2.30.30.240">
    <property type="entry name" value="PRC-barrel domain"/>
    <property type="match status" value="2"/>
</dbReference>
<dbReference type="Pfam" id="PF05239">
    <property type="entry name" value="PRC"/>
    <property type="match status" value="2"/>
</dbReference>
<keyword evidence="4" id="KW-1185">Reference proteome</keyword>
<organism evidence="3 4">
    <name type="scientific">Brasilonema bromeliae SPC951</name>
    <dbReference type="NCBI Taxonomy" id="385972"/>
    <lineage>
        <taxon>Bacteria</taxon>
        <taxon>Bacillati</taxon>
        <taxon>Cyanobacteriota</taxon>
        <taxon>Cyanophyceae</taxon>
        <taxon>Nostocales</taxon>
        <taxon>Scytonemataceae</taxon>
        <taxon>Brasilonema</taxon>
        <taxon>Bromeliae group (in: Brasilonema)</taxon>
    </lineage>
</organism>
<dbReference type="InterPro" id="IPR011033">
    <property type="entry name" value="PRC_barrel-like_sf"/>
</dbReference>
<reference evidence="3 4" key="1">
    <citation type="submission" date="2018-06" db="EMBL/GenBank/DDBJ databases">
        <title>Comparative genomics of Brasilonema spp. strains.</title>
        <authorList>
            <person name="Alvarenga D.O."/>
            <person name="Fiore M.F."/>
            <person name="Varani A.M."/>
        </authorList>
    </citation>
    <scope>NUCLEOTIDE SEQUENCE [LARGE SCALE GENOMIC DNA]</scope>
    <source>
        <strain evidence="3 4">SPC951</strain>
    </source>
</reference>
<gene>
    <name evidence="3" type="ORF">DP116_20060</name>
</gene>
<evidence type="ECO:0000256" key="1">
    <source>
        <dbReference type="SAM" id="MobiDB-lite"/>
    </source>
</evidence>
<protein>
    <recommendedName>
        <fullName evidence="2">PRC-barrel domain-containing protein</fullName>
    </recommendedName>
</protein>